<dbReference type="EnsemblPlants" id="Kaladp0081s0289.1.v1.1">
    <property type="protein sequence ID" value="Kaladp0081s0289.1.v1.1"/>
    <property type="gene ID" value="Kaladp0081s0289.v1.1"/>
</dbReference>
<accession>A0A7N0UTC4</accession>
<keyword evidence="2" id="KW-1185">Reference proteome</keyword>
<dbReference type="AlphaFoldDB" id="A0A7N0UTC4"/>
<dbReference type="Proteomes" id="UP000594263">
    <property type="component" value="Unplaced"/>
</dbReference>
<sequence>MAGSRLVGRLCSRLASMSPKMSAISSAPSVPPLKSAARSNASASAKRIFSNSRLPVELRCLGSMMPLHSAIASARLTSILSSESQSWGLIPQGNSMPL</sequence>
<proteinExistence type="predicted"/>
<evidence type="ECO:0000313" key="1">
    <source>
        <dbReference type="EnsemblPlants" id="Kaladp0081s0289.1.v1.1"/>
    </source>
</evidence>
<dbReference type="PANTHER" id="PTHR33156">
    <property type="entry name" value="OS02G0230000 PROTEIN"/>
    <property type="match status" value="1"/>
</dbReference>
<reference evidence="1" key="1">
    <citation type="submission" date="2021-01" db="UniProtKB">
        <authorList>
            <consortium name="EnsemblPlants"/>
        </authorList>
    </citation>
    <scope>IDENTIFICATION</scope>
</reference>
<dbReference type="OMA" id="CFLMLRM"/>
<protein>
    <recommendedName>
        <fullName evidence="3">Protein NUCLEAR FUSION DEFECTIVE 6, chloroplastic/mitochondrial-like</fullName>
    </recommendedName>
</protein>
<dbReference type="Gramene" id="Kaladp0081s0289.1.v1.1">
    <property type="protein sequence ID" value="Kaladp0081s0289.1.v1.1"/>
    <property type="gene ID" value="Kaladp0081s0289.v1.1"/>
</dbReference>
<organism evidence="1 2">
    <name type="scientific">Kalanchoe fedtschenkoi</name>
    <name type="common">Lavender scallops</name>
    <name type="synonym">South American air plant</name>
    <dbReference type="NCBI Taxonomy" id="63787"/>
    <lineage>
        <taxon>Eukaryota</taxon>
        <taxon>Viridiplantae</taxon>
        <taxon>Streptophyta</taxon>
        <taxon>Embryophyta</taxon>
        <taxon>Tracheophyta</taxon>
        <taxon>Spermatophyta</taxon>
        <taxon>Magnoliopsida</taxon>
        <taxon>eudicotyledons</taxon>
        <taxon>Gunneridae</taxon>
        <taxon>Pentapetalae</taxon>
        <taxon>Saxifragales</taxon>
        <taxon>Crassulaceae</taxon>
        <taxon>Kalanchoe</taxon>
    </lineage>
</organism>
<dbReference type="PANTHER" id="PTHR33156:SF73">
    <property type="entry name" value="PROTEIN NUCLEAR FUSION DEFECTIVE 6, CHLOROPLASTIC_MITOCHONDRIAL-LIKE"/>
    <property type="match status" value="1"/>
</dbReference>
<dbReference type="InterPro" id="IPR043459">
    <property type="entry name" value="NFD6/NOXY2-like"/>
</dbReference>
<evidence type="ECO:0008006" key="3">
    <source>
        <dbReference type="Google" id="ProtNLM"/>
    </source>
</evidence>
<evidence type="ECO:0000313" key="2">
    <source>
        <dbReference type="Proteomes" id="UP000594263"/>
    </source>
</evidence>
<name>A0A7N0UTC4_KALFE</name>